<dbReference type="Pfam" id="PF00092">
    <property type="entry name" value="VWA"/>
    <property type="match status" value="1"/>
</dbReference>
<evidence type="ECO:0000256" key="6">
    <source>
        <dbReference type="ARBA" id="ARBA00022723"/>
    </source>
</evidence>
<dbReference type="EMBL" id="RQTK01000146">
    <property type="protein sequence ID" value="RUS86221.1"/>
    <property type="molecule type" value="Genomic_DNA"/>
</dbReference>
<keyword evidence="5" id="KW-0812">Transmembrane</keyword>
<gene>
    <name evidence="17" type="ORF">EGW08_006016</name>
</gene>
<evidence type="ECO:0000256" key="11">
    <source>
        <dbReference type="ARBA" id="ARBA00023065"/>
    </source>
</evidence>
<evidence type="ECO:0000256" key="14">
    <source>
        <dbReference type="ARBA" id="ARBA00023180"/>
    </source>
</evidence>
<dbReference type="GO" id="GO:0046872">
    <property type="term" value="F:metal ion binding"/>
    <property type="evidence" value="ECO:0007669"/>
    <property type="project" value="UniProtKB-KW"/>
</dbReference>
<keyword evidence="2" id="KW-0813">Transport</keyword>
<keyword evidence="4" id="KW-0107">Calcium channel</keyword>
<evidence type="ECO:0000256" key="12">
    <source>
        <dbReference type="ARBA" id="ARBA00023136"/>
    </source>
</evidence>
<dbReference type="InterPro" id="IPR051173">
    <property type="entry name" value="Ca_channel_alpha-2/delta"/>
</dbReference>
<evidence type="ECO:0000313" key="18">
    <source>
        <dbReference type="Proteomes" id="UP000271974"/>
    </source>
</evidence>
<dbReference type="SMART" id="SM00327">
    <property type="entry name" value="VWA"/>
    <property type="match status" value="1"/>
</dbReference>
<dbReference type="CDD" id="cd12912">
    <property type="entry name" value="PDC2_MCP_like"/>
    <property type="match status" value="1"/>
</dbReference>
<evidence type="ECO:0000256" key="4">
    <source>
        <dbReference type="ARBA" id="ARBA00022673"/>
    </source>
</evidence>
<reference evidence="17 18" key="1">
    <citation type="submission" date="2019-01" db="EMBL/GenBank/DDBJ databases">
        <title>A draft genome assembly of the solar-powered sea slug Elysia chlorotica.</title>
        <authorList>
            <person name="Cai H."/>
            <person name="Li Q."/>
            <person name="Fang X."/>
            <person name="Li J."/>
            <person name="Curtis N.E."/>
            <person name="Altenburger A."/>
            <person name="Shibata T."/>
            <person name="Feng M."/>
            <person name="Maeda T."/>
            <person name="Schwartz J.A."/>
            <person name="Shigenobu S."/>
            <person name="Lundholm N."/>
            <person name="Nishiyama T."/>
            <person name="Yang H."/>
            <person name="Hasebe M."/>
            <person name="Li S."/>
            <person name="Pierce S.K."/>
            <person name="Wang J."/>
        </authorList>
    </citation>
    <scope>NUCLEOTIDE SEQUENCE [LARGE SCALE GENOMIC DNA]</scope>
    <source>
        <strain evidence="17">EC2010</strain>
        <tissue evidence="17">Whole organism of an adult</tissue>
    </source>
</reference>
<keyword evidence="9" id="KW-0851">Voltage-gated channel</keyword>
<keyword evidence="18" id="KW-1185">Reference proteome</keyword>
<comment type="caution">
    <text evidence="17">The sequence shown here is derived from an EMBL/GenBank/DDBJ whole genome shotgun (WGS) entry which is preliminary data.</text>
</comment>
<sequence length="1108" mass="125489">MPLPCKALFAITVYGAQHYKNGYKSVSIATDGVAATTAPIDLPKLVQDMAAEIAEILGKKTAALRETVRVAEAIAADYPWNEDIRKEDIGYQNSKELLQENVSLTFEDRFEKKVNYSFSGVHIPVEIFDGNKDILNGLNWTAALDRQFEKNAKNDPEILWQYFGSQSGFMRTYPATPWPKKKVDLYDVRRQSWSGSTHGQSLQLMQNAVKSILDTLGENDFVNIVQFAEEASFVSSCFNTTPFVQANYRNKKQLERDVDKLEASGQADFSSALKFAFEKFKEFSENENDTSDDKIKGANCNKVIMLLTDGGTDNAEDIFREYNWPNKTVRVFTYAVGPTPNPVHAVRWMACANRGYFSQIPAMGAIRARVQDYEKVLVRDKALAFSREAQWTSCETNAFREWDEQLVYTSYLSETLAMGGGRHVQWEITLDPMGLGMMTTVTLPVYNTSSTSSNQTILGVVGIDVTTAQLEARTPFDKIGPIGYSFAINPNGYVVFHPNLKTSGKYMTEPPNVDILDLEIDNENEKMIQLRKDMINGKTGMTERIRSLFLSPDQRFISFDEAIFAYTSIKNTTFSLGLSIPSFKQKYFVFDADIKNFDWKVGDESLLDSQISKDFKVLVAPWIYHKNLTKTKDLPNDIEDIIKLMDKQPNQDEWNMDLLSHLYFDTKLIPNLIQFKRLAKVDAMKINSTATFVITSGGMTFVHPASEAQFFESHRDPRKSSLFTRALHSNGCILSADYTKDNTTTSSVTITCYVPAKDGDETFDRSAVSGERFEHSDILAYVHKSIKNTLEKESKTDVLSCEDEEVICYILDDGGFLVAGNVDNPDQWIGRFIGEFDPQVFNELNKRIFSKVEQYDFQSTCEKENPTASAGFLNFRIPSTDLLFDALNVGWWSSKVSWALTSFSLYSWLAPDLTVLAEDDDEDQDRKCVKAFEQYYMNKTTVDYPVFCKNCSRALTSFSLYSWLAPDMTVLAEDDDEDQDRKCVKAFEQYYMNKTTVDYPVFCKNCSRRITAVYMETVSSLLVVTGPKCDECDDVSVNPLPHEVSPDDAEKIVCAMAQAPRTRVRSYACYHSDQREDDSECGCCGLYISRIMSVVVLLSVMWQVQALQ</sequence>
<dbReference type="GO" id="GO:0005891">
    <property type="term" value="C:voltage-gated calcium channel complex"/>
    <property type="evidence" value="ECO:0007669"/>
    <property type="project" value="TreeGrafter"/>
</dbReference>
<evidence type="ECO:0000256" key="7">
    <source>
        <dbReference type="ARBA" id="ARBA00022729"/>
    </source>
</evidence>
<dbReference type="PANTHER" id="PTHR10166">
    <property type="entry name" value="VOLTAGE-DEPENDENT CALCIUM CHANNEL SUBUNIT ALPHA-2/DELTA-RELATED"/>
    <property type="match status" value="1"/>
</dbReference>
<evidence type="ECO:0000256" key="3">
    <source>
        <dbReference type="ARBA" id="ARBA00022568"/>
    </source>
</evidence>
<keyword evidence="15" id="KW-0407">Ion channel</keyword>
<dbReference type="Proteomes" id="UP000271974">
    <property type="component" value="Unassembled WGS sequence"/>
</dbReference>
<evidence type="ECO:0000313" key="17">
    <source>
        <dbReference type="EMBL" id="RUS86221.1"/>
    </source>
</evidence>
<evidence type="ECO:0000256" key="9">
    <source>
        <dbReference type="ARBA" id="ARBA00022882"/>
    </source>
</evidence>
<dbReference type="InterPro" id="IPR013608">
    <property type="entry name" value="VWA_N"/>
</dbReference>
<keyword evidence="12" id="KW-0472">Membrane</keyword>
<evidence type="ECO:0000256" key="13">
    <source>
        <dbReference type="ARBA" id="ARBA00023157"/>
    </source>
</evidence>
<dbReference type="PROSITE" id="PS50234">
    <property type="entry name" value="VWFA"/>
    <property type="match status" value="1"/>
</dbReference>
<dbReference type="AlphaFoldDB" id="A0A3S1BL32"/>
<dbReference type="Gene3D" id="3.30.450.20">
    <property type="entry name" value="PAS domain"/>
    <property type="match status" value="1"/>
</dbReference>
<dbReference type="InterPro" id="IPR036465">
    <property type="entry name" value="vWFA_dom_sf"/>
</dbReference>
<evidence type="ECO:0000256" key="2">
    <source>
        <dbReference type="ARBA" id="ARBA00022448"/>
    </source>
</evidence>
<dbReference type="FunFam" id="3.40.50.410:FF:000007">
    <property type="entry name" value="Calcium voltage-gated channel auxiliary subunit alpha2delta 3"/>
    <property type="match status" value="1"/>
</dbReference>
<keyword evidence="14" id="KW-0325">Glycoprotein</keyword>
<organism evidence="17 18">
    <name type="scientific">Elysia chlorotica</name>
    <name type="common">Eastern emerald elysia</name>
    <name type="synonym">Sea slug</name>
    <dbReference type="NCBI Taxonomy" id="188477"/>
    <lineage>
        <taxon>Eukaryota</taxon>
        <taxon>Metazoa</taxon>
        <taxon>Spiralia</taxon>
        <taxon>Lophotrochozoa</taxon>
        <taxon>Mollusca</taxon>
        <taxon>Gastropoda</taxon>
        <taxon>Heterobranchia</taxon>
        <taxon>Euthyneura</taxon>
        <taxon>Panpulmonata</taxon>
        <taxon>Sacoglossa</taxon>
        <taxon>Placobranchoidea</taxon>
        <taxon>Plakobranchidae</taxon>
        <taxon>Elysia</taxon>
    </lineage>
</organism>
<protein>
    <recommendedName>
        <fullName evidence="16">VWFA domain-containing protein</fullName>
    </recommendedName>
</protein>
<keyword evidence="6" id="KW-0479">Metal-binding</keyword>
<name>A0A3S1BL32_ELYCH</name>
<dbReference type="PANTHER" id="PTHR10166:SF67">
    <property type="entry name" value="VWFA DOMAIN-CONTAINING PROTEIN"/>
    <property type="match status" value="1"/>
</dbReference>
<proteinExistence type="predicted"/>
<dbReference type="InterPro" id="IPR002035">
    <property type="entry name" value="VWF_A"/>
</dbReference>
<accession>A0A3S1BL32</accession>
<evidence type="ECO:0000259" key="16">
    <source>
        <dbReference type="PROSITE" id="PS50234"/>
    </source>
</evidence>
<keyword evidence="11" id="KW-0406">Ion transport</keyword>
<dbReference type="OrthoDB" id="10054666at2759"/>
<dbReference type="GO" id="GO:0005245">
    <property type="term" value="F:voltage-gated calcium channel activity"/>
    <property type="evidence" value="ECO:0007669"/>
    <property type="project" value="TreeGrafter"/>
</dbReference>
<dbReference type="SUPFAM" id="SSF53300">
    <property type="entry name" value="vWA-like"/>
    <property type="match status" value="1"/>
</dbReference>
<keyword evidence="8" id="KW-0106">Calcium</keyword>
<keyword evidence="10" id="KW-1133">Transmembrane helix</keyword>
<dbReference type="InterPro" id="IPR013680">
    <property type="entry name" value="VDCC_a2/dsu"/>
</dbReference>
<evidence type="ECO:0000256" key="10">
    <source>
        <dbReference type="ARBA" id="ARBA00022989"/>
    </source>
</evidence>
<dbReference type="STRING" id="188477.A0A3S1BL32"/>
<keyword evidence="3" id="KW-0109">Calcium transport</keyword>
<evidence type="ECO:0000256" key="15">
    <source>
        <dbReference type="ARBA" id="ARBA00023303"/>
    </source>
</evidence>
<evidence type="ECO:0000256" key="1">
    <source>
        <dbReference type="ARBA" id="ARBA00004479"/>
    </source>
</evidence>
<keyword evidence="7" id="KW-0732">Signal</keyword>
<comment type="subcellular location">
    <subcellularLocation>
        <location evidence="1">Membrane</location>
        <topology evidence="1">Single-pass type I membrane protein</topology>
    </subcellularLocation>
</comment>
<dbReference type="Gene3D" id="3.40.50.410">
    <property type="entry name" value="von Willebrand factor, type A domain"/>
    <property type="match status" value="1"/>
</dbReference>
<dbReference type="Pfam" id="PF08399">
    <property type="entry name" value="VWA_N"/>
    <property type="match status" value="1"/>
</dbReference>
<keyword evidence="13" id="KW-1015">Disulfide bond</keyword>
<evidence type="ECO:0000256" key="8">
    <source>
        <dbReference type="ARBA" id="ARBA00022837"/>
    </source>
</evidence>
<dbReference type="Pfam" id="PF08473">
    <property type="entry name" value="VGCC_alpha2"/>
    <property type="match status" value="2"/>
</dbReference>
<feature type="domain" description="VWFA" evidence="16">
    <location>
        <begin position="184"/>
        <end position="377"/>
    </location>
</feature>
<evidence type="ECO:0000256" key="5">
    <source>
        <dbReference type="ARBA" id="ARBA00022692"/>
    </source>
</evidence>